<evidence type="ECO:0000256" key="7">
    <source>
        <dbReference type="ARBA" id="ARBA00023136"/>
    </source>
</evidence>
<reference evidence="11 14" key="1">
    <citation type="submission" date="2018-05" db="EMBL/GenBank/DDBJ databases">
        <title>Legionella qingyii sp.nov., whole genome shotgun sequence.</title>
        <authorList>
            <person name="Wu H."/>
            <person name="Zhu Q."/>
            <person name="Hu C."/>
        </authorList>
    </citation>
    <scope>NUCLEOTIDE SEQUENCE [LARGE SCALE GENOMIC DNA]</scope>
    <source>
        <strain evidence="11 14">HEB18</strain>
    </source>
</reference>
<dbReference type="InterPro" id="IPR006303">
    <property type="entry name" value="FliR"/>
</dbReference>
<dbReference type="OrthoDB" id="9797790at2"/>
<dbReference type="InterPro" id="IPR002010">
    <property type="entry name" value="T3SS_IM_R"/>
</dbReference>
<feature type="transmembrane region" description="Helical" evidence="10">
    <location>
        <begin position="126"/>
        <end position="144"/>
    </location>
</feature>
<evidence type="ECO:0000313" key="13">
    <source>
        <dbReference type="EMBL" id="RUR24888.1"/>
    </source>
</evidence>
<feature type="transmembrane region" description="Helical" evidence="10">
    <location>
        <begin position="183"/>
        <end position="205"/>
    </location>
</feature>
<evidence type="ECO:0000256" key="3">
    <source>
        <dbReference type="ARBA" id="ARBA00021717"/>
    </source>
</evidence>
<feature type="transmembrane region" description="Helical" evidence="10">
    <location>
        <begin position="94"/>
        <end position="114"/>
    </location>
</feature>
<dbReference type="GO" id="GO:0005886">
    <property type="term" value="C:plasma membrane"/>
    <property type="evidence" value="ECO:0007669"/>
    <property type="project" value="UniProtKB-SubCell"/>
</dbReference>
<evidence type="ECO:0000256" key="9">
    <source>
        <dbReference type="NCBIfam" id="TIGR01400"/>
    </source>
</evidence>
<sequence>MKLDYPTIIHMISQVIWPMGRIGGLLLTVPVFSSVLLPARIKIILLFVLSCVCAFMVPKELSFLNFNGLFLAYIIQEVLFGLLMGFVLQLVFQVFVLGGQIIAMQAGLGFAVMVDPASRASVPLVSQFYSMMMTLIFLALNGHLTVFETLLDSFTVMPVGQLSVTQSMVWNVVLFSGWMFKQALLISIPALLSLLIVSLAFGIMSRAAPQLNIFSLGFPITLIMGIVVIKVGLSSIAVQMTDLIKEGVRFMIGMLPR</sequence>
<dbReference type="Pfam" id="PF01311">
    <property type="entry name" value="Bac_export_1"/>
    <property type="match status" value="1"/>
</dbReference>
<dbReference type="Proteomes" id="UP000247152">
    <property type="component" value="Unassembled WGS sequence"/>
</dbReference>
<comment type="function">
    <text evidence="1 10">Role in flagellar biosynthesis.</text>
</comment>
<evidence type="ECO:0000313" key="11">
    <source>
        <dbReference type="EMBL" id="PWY56372.1"/>
    </source>
</evidence>
<feature type="transmembrane region" description="Helical" evidence="10">
    <location>
        <begin position="39"/>
        <end position="57"/>
    </location>
</feature>
<keyword evidence="15" id="KW-1185">Reference proteome</keyword>
<dbReference type="Proteomes" id="UP000287374">
    <property type="component" value="Unassembled WGS sequence"/>
</dbReference>
<dbReference type="AlphaFoldDB" id="A0A317U749"/>
<keyword evidence="11" id="KW-0966">Cell projection</keyword>
<dbReference type="GO" id="GO:0044780">
    <property type="term" value="P:bacterial-type flagellum assembly"/>
    <property type="evidence" value="ECO:0007669"/>
    <property type="project" value="UniProtKB-UniRule"/>
</dbReference>
<reference evidence="13 15" key="2">
    <citation type="submission" date="2018-12" db="EMBL/GenBank/DDBJ databases">
        <title>Legionella sp,whole genome shotgun sequence.</title>
        <authorList>
            <person name="Wu H."/>
        </authorList>
    </citation>
    <scope>NUCLEOTIDE SEQUENCE [LARGE SCALE GENOMIC DNA]</scope>
    <source>
        <strain evidence="13">Km489</strain>
        <strain evidence="15">km489</strain>
    </source>
</reference>
<dbReference type="GO" id="GO:0006605">
    <property type="term" value="P:protein targeting"/>
    <property type="evidence" value="ECO:0007669"/>
    <property type="project" value="UniProtKB-UniRule"/>
</dbReference>
<keyword evidence="6 10" id="KW-1133">Transmembrane helix</keyword>
<protein>
    <recommendedName>
        <fullName evidence="3 9">Flagellar biosynthetic protein FliR</fullName>
    </recommendedName>
</protein>
<evidence type="ECO:0000313" key="15">
    <source>
        <dbReference type="Proteomes" id="UP000287374"/>
    </source>
</evidence>
<accession>A0A317U749</accession>
<dbReference type="PRINTS" id="PR00953">
    <property type="entry name" value="TYPE3IMRPROT"/>
</dbReference>
<evidence type="ECO:0000256" key="5">
    <source>
        <dbReference type="ARBA" id="ARBA00022692"/>
    </source>
</evidence>
<keyword evidence="7 10" id="KW-0472">Membrane</keyword>
<comment type="subcellular location">
    <subcellularLocation>
        <location evidence="10">Cell membrane</location>
        <topology evidence="10">Multi-pass membrane protein</topology>
    </subcellularLocation>
    <subcellularLocation>
        <location evidence="10">Bacterial flagellum basal body</location>
    </subcellularLocation>
</comment>
<dbReference type="EMBL" id="QHJG01000003">
    <property type="protein sequence ID" value="PWY57272.1"/>
    <property type="molecule type" value="Genomic_DNA"/>
</dbReference>
<evidence type="ECO:0000256" key="6">
    <source>
        <dbReference type="ARBA" id="ARBA00022989"/>
    </source>
</evidence>
<evidence type="ECO:0000256" key="4">
    <source>
        <dbReference type="ARBA" id="ARBA00022475"/>
    </source>
</evidence>
<proteinExistence type="inferred from homology"/>
<dbReference type="GO" id="GO:0009425">
    <property type="term" value="C:bacterial-type flagellum basal body"/>
    <property type="evidence" value="ECO:0007669"/>
    <property type="project" value="UniProtKB-SubCell"/>
</dbReference>
<evidence type="ECO:0000313" key="12">
    <source>
        <dbReference type="EMBL" id="PWY57272.1"/>
    </source>
</evidence>
<keyword evidence="5 10" id="KW-0812">Transmembrane</keyword>
<evidence type="ECO:0000256" key="1">
    <source>
        <dbReference type="ARBA" id="ARBA00002578"/>
    </source>
</evidence>
<dbReference type="PANTHER" id="PTHR30065:SF8">
    <property type="entry name" value="FLAGELLAR BIOSYNTHETIC PROTEIN FLIR"/>
    <property type="match status" value="1"/>
</dbReference>
<keyword evidence="4 10" id="KW-1003">Cell membrane</keyword>
<feature type="transmembrane region" description="Helical" evidence="10">
    <location>
        <begin position="211"/>
        <end position="233"/>
    </location>
</feature>
<comment type="similarity">
    <text evidence="2 10">Belongs to the FliR/MopE/SpaR family.</text>
</comment>
<dbReference type="EMBL" id="QHJG01000008">
    <property type="protein sequence ID" value="PWY56372.1"/>
    <property type="molecule type" value="Genomic_DNA"/>
</dbReference>
<keyword evidence="8 10" id="KW-0975">Bacterial flagellum</keyword>
<comment type="caution">
    <text evidence="11">The sequence shown here is derived from an EMBL/GenBank/DDBJ whole genome shotgun (WGS) entry which is preliminary data.</text>
</comment>
<evidence type="ECO:0000313" key="14">
    <source>
        <dbReference type="Proteomes" id="UP000247152"/>
    </source>
</evidence>
<feature type="transmembrane region" description="Helical" evidence="10">
    <location>
        <begin position="12"/>
        <end position="33"/>
    </location>
</feature>
<dbReference type="EMBL" id="RZGX01000004">
    <property type="protein sequence ID" value="RUR24888.1"/>
    <property type="molecule type" value="Genomic_DNA"/>
</dbReference>
<dbReference type="RefSeq" id="WP_110141514.1">
    <property type="nucleotide sequence ID" value="NZ_QHJG01000003.1"/>
</dbReference>
<keyword evidence="11" id="KW-0282">Flagellum</keyword>
<organism evidence="11 14">
    <name type="scientific">Legionella qingyii</name>
    <dbReference type="NCBI Taxonomy" id="2184757"/>
    <lineage>
        <taxon>Bacteria</taxon>
        <taxon>Pseudomonadati</taxon>
        <taxon>Pseudomonadota</taxon>
        <taxon>Gammaproteobacteria</taxon>
        <taxon>Legionellales</taxon>
        <taxon>Legionellaceae</taxon>
        <taxon>Legionella</taxon>
    </lineage>
</organism>
<name>A0A317U749_9GAMM</name>
<keyword evidence="11" id="KW-0969">Cilium</keyword>
<dbReference type="PANTHER" id="PTHR30065">
    <property type="entry name" value="FLAGELLAR BIOSYNTHETIC PROTEIN FLIR"/>
    <property type="match status" value="1"/>
</dbReference>
<dbReference type="NCBIfam" id="TIGR01400">
    <property type="entry name" value="fliR"/>
    <property type="match status" value="1"/>
</dbReference>
<evidence type="ECO:0000256" key="2">
    <source>
        <dbReference type="ARBA" id="ARBA00009772"/>
    </source>
</evidence>
<evidence type="ECO:0000256" key="10">
    <source>
        <dbReference type="RuleBase" id="RU362071"/>
    </source>
</evidence>
<evidence type="ECO:0000256" key="8">
    <source>
        <dbReference type="ARBA" id="ARBA00023143"/>
    </source>
</evidence>
<gene>
    <name evidence="11" type="primary">fliR</name>
    <name evidence="12" type="ORF">DGG96_02890</name>
    <name evidence="11" type="ORF">DGG96_06300</name>
    <name evidence="13" type="ORF">ELY20_03795</name>
</gene>